<dbReference type="OrthoDB" id="3004525at2759"/>
<dbReference type="InterPro" id="IPR041457">
    <property type="entry name" value="CxC2_KDZ-assoc"/>
</dbReference>
<dbReference type="Proteomes" id="UP000053477">
    <property type="component" value="Unassembled WGS sequence"/>
</dbReference>
<organism evidence="2 3">
    <name type="scientific">Schizopora paradoxa</name>
    <dbReference type="NCBI Taxonomy" id="27342"/>
    <lineage>
        <taxon>Eukaryota</taxon>
        <taxon>Fungi</taxon>
        <taxon>Dikarya</taxon>
        <taxon>Basidiomycota</taxon>
        <taxon>Agaricomycotina</taxon>
        <taxon>Agaricomycetes</taxon>
        <taxon>Hymenochaetales</taxon>
        <taxon>Schizoporaceae</taxon>
        <taxon>Schizopora</taxon>
    </lineage>
</organism>
<proteinExistence type="predicted"/>
<feature type="non-terminal residue" evidence="2">
    <location>
        <position position="1"/>
    </location>
</feature>
<dbReference type="Pfam" id="PF18803">
    <property type="entry name" value="CxC2"/>
    <property type="match status" value="1"/>
</dbReference>
<keyword evidence="3" id="KW-1185">Reference proteome</keyword>
<name>A0A0H2R707_9AGAM</name>
<gene>
    <name evidence="2" type="ORF">SCHPADRAFT_803358</name>
</gene>
<feature type="domain" description="CxC2-like cysteine cluster KDZ transposase-associated" evidence="1">
    <location>
        <begin position="54"/>
        <end position="149"/>
    </location>
</feature>
<reference evidence="2 3" key="1">
    <citation type="submission" date="2015-04" db="EMBL/GenBank/DDBJ databases">
        <title>Complete genome sequence of Schizopora paradoxa KUC8140, a cosmopolitan wood degrader in East Asia.</title>
        <authorList>
            <consortium name="DOE Joint Genome Institute"/>
            <person name="Min B."/>
            <person name="Park H."/>
            <person name="Jang Y."/>
            <person name="Kim J.-J."/>
            <person name="Kim K.H."/>
            <person name="Pangilinan J."/>
            <person name="Lipzen A."/>
            <person name="Riley R."/>
            <person name="Grigoriev I.V."/>
            <person name="Spatafora J.W."/>
            <person name="Choi I.-G."/>
        </authorList>
    </citation>
    <scope>NUCLEOTIDE SEQUENCE [LARGE SCALE GENOMIC DNA]</scope>
    <source>
        <strain evidence="2 3">KUC8140</strain>
    </source>
</reference>
<accession>A0A0H2R707</accession>
<dbReference type="STRING" id="27342.A0A0H2R707"/>
<dbReference type="EMBL" id="KQ086158">
    <property type="protein sequence ID" value="KLO07142.1"/>
    <property type="molecule type" value="Genomic_DNA"/>
</dbReference>
<dbReference type="InParanoid" id="A0A0H2R707"/>
<evidence type="ECO:0000313" key="2">
    <source>
        <dbReference type="EMBL" id="KLO07142.1"/>
    </source>
</evidence>
<evidence type="ECO:0000259" key="1">
    <source>
        <dbReference type="Pfam" id="PF18803"/>
    </source>
</evidence>
<protein>
    <recommendedName>
        <fullName evidence="1">CxC2-like cysteine cluster KDZ transposase-associated domain-containing protein</fullName>
    </recommendedName>
</protein>
<evidence type="ECO:0000313" key="3">
    <source>
        <dbReference type="Proteomes" id="UP000053477"/>
    </source>
</evidence>
<feature type="non-terminal residue" evidence="2">
    <location>
        <position position="149"/>
    </location>
</feature>
<dbReference type="AlphaFoldDB" id="A0A0H2R707"/>
<sequence>CGTCDRETDELYRCTNCPSSEYQCNECMMEEHEELPTHRPEMWTPSGWCTTTFAQLGLVYCLGHECKPCPLATNPPFSVIAIDTSGIQLMKISICECRPQTALHSQFIRNRWIPSSPLNPKAIISIRCLEQYRSMEEQGMSPTSYYESL</sequence>